<protein>
    <submittedName>
        <fullName evidence="2">Aromatic-L-amino-acid decarboxylase</fullName>
    </submittedName>
</protein>
<comment type="caution">
    <text evidence="2">The sequence shown here is derived from an EMBL/GenBank/DDBJ whole genome shotgun (WGS) entry which is preliminary data.</text>
</comment>
<gene>
    <name evidence="2" type="ORF">O9K51_02734</name>
</gene>
<dbReference type="AlphaFoldDB" id="A0AB34FYB0"/>
<evidence type="ECO:0000313" key="2">
    <source>
        <dbReference type="EMBL" id="KAJ6444340.1"/>
    </source>
</evidence>
<dbReference type="Proteomes" id="UP001163105">
    <property type="component" value="Unassembled WGS sequence"/>
</dbReference>
<organism evidence="2 3">
    <name type="scientific">Purpureocillium lavendulum</name>
    <dbReference type="NCBI Taxonomy" id="1247861"/>
    <lineage>
        <taxon>Eukaryota</taxon>
        <taxon>Fungi</taxon>
        <taxon>Dikarya</taxon>
        <taxon>Ascomycota</taxon>
        <taxon>Pezizomycotina</taxon>
        <taxon>Sordariomycetes</taxon>
        <taxon>Hypocreomycetidae</taxon>
        <taxon>Hypocreales</taxon>
        <taxon>Ophiocordycipitaceae</taxon>
        <taxon>Purpureocillium</taxon>
    </lineage>
</organism>
<feature type="region of interest" description="Disordered" evidence="1">
    <location>
        <begin position="134"/>
        <end position="179"/>
    </location>
</feature>
<dbReference type="EMBL" id="JAQHRD010000002">
    <property type="protein sequence ID" value="KAJ6444340.1"/>
    <property type="molecule type" value="Genomic_DNA"/>
</dbReference>
<accession>A0AB34FYB0</accession>
<name>A0AB34FYB0_9HYPO</name>
<feature type="region of interest" description="Disordered" evidence="1">
    <location>
        <begin position="87"/>
        <end position="106"/>
    </location>
</feature>
<evidence type="ECO:0000313" key="3">
    <source>
        <dbReference type="Proteomes" id="UP001163105"/>
    </source>
</evidence>
<evidence type="ECO:0000256" key="1">
    <source>
        <dbReference type="SAM" id="MobiDB-lite"/>
    </source>
</evidence>
<reference evidence="2" key="1">
    <citation type="submission" date="2023-01" db="EMBL/GenBank/DDBJ databases">
        <title>The growth and conidiation of Purpureocillium lavendulum are regulated by nitrogen source and histone H3K14 acetylation.</title>
        <authorList>
            <person name="Tang P."/>
            <person name="Han J."/>
            <person name="Zhang C."/>
            <person name="Tang P."/>
            <person name="Qi F."/>
            <person name="Zhang K."/>
            <person name="Liang L."/>
        </authorList>
    </citation>
    <scope>NUCLEOTIDE SEQUENCE</scope>
    <source>
        <strain evidence="2">YMF1.00683</strain>
    </source>
</reference>
<proteinExistence type="predicted"/>
<keyword evidence="3" id="KW-1185">Reference proteome</keyword>
<sequence>MNSSDCTGGGYMTINYTSIEPTSTETCTPISEENRPITEFSVVYTSTITFYGNRSDYTPPYEPIQTPNYCTPTIVPAVPPGFTVSPKILTSEPGHESSQGGGKAQPSTLLPFITFITTDKNPSVVYPSDPVPRYSPTWNSIQDGGPGDGSHKTAGGDGNGGGQPHRSPDPDSVTAAPRPTFKVTARGTQVVINDKTFAGLSAGQTSLVTVDGGTFTILPSAVVGEGATVQKPAPPSTAVSIATPTAAVVGGVSVTLSGTDAIVDGITMTIPETGTATLIDGHSVSVGPGNIVVGGKSLSFKHVMPSRETDVLVSGGELITAIGRSVVVIHSTTFTYGPGIPETSQVVNEDTVTIEPSGVIVHGSLIGGPTAGTTATSYEIVGGVTITRIAPSVAVLNGKTFTVGPGSEWTTTVIAGQTWTIGPTGVVGASMTLKYPFGTAITTTISPTGTWANDFPVETAGQSSGEDDSSGSSLRAGGLVRWTAFCIAIGVLVWA</sequence>